<protein>
    <submittedName>
        <fullName evidence="1">Uncharacterized protein</fullName>
    </submittedName>
</protein>
<reference evidence="1" key="2">
    <citation type="journal article" date="2015" name="Fish Shellfish Immunol.">
        <title>Early steps in the European eel (Anguilla anguilla)-Vibrio vulnificus interaction in the gills: Role of the RtxA13 toxin.</title>
        <authorList>
            <person name="Callol A."/>
            <person name="Pajuelo D."/>
            <person name="Ebbesson L."/>
            <person name="Teles M."/>
            <person name="MacKenzie S."/>
            <person name="Amaro C."/>
        </authorList>
    </citation>
    <scope>NUCLEOTIDE SEQUENCE</scope>
</reference>
<organism evidence="1">
    <name type="scientific">Anguilla anguilla</name>
    <name type="common">European freshwater eel</name>
    <name type="synonym">Muraena anguilla</name>
    <dbReference type="NCBI Taxonomy" id="7936"/>
    <lineage>
        <taxon>Eukaryota</taxon>
        <taxon>Metazoa</taxon>
        <taxon>Chordata</taxon>
        <taxon>Craniata</taxon>
        <taxon>Vertebrata</taxon>
        <taxon>Euteleostomi</taxon>
        <taxon>Actinopterygii</taxon>
        <taxon>Neopterygii</taxon>
        <taxon>Teleostei</taxon>
        <taxon>Anguilliformes</taxon>
        <taxon>Anguillidae</taxon>
        <taxon>Anguilla</taxon>
    </lineage>
</organism>
<sequence length="59" mass="6664">MTLSPHNWSENHEFLLFYSLGLALLHIAPDSVWSLRVTAPVITVSMRSFSKPSLDSHLI</sequence>
<dbReference type="EMBL" id="GBXM01048649">
    <property type="protein sequence ID" value="JAH59928.1"/>
    <property type="molecule type" value="Transcribed_RNA"/>
</dbReference>
<evidence type="ECO:0000313" key="1">
    <source>
        <dbReference type="EMBL" id="JAH59928.1"/>
    </source>
</evidence>
<name>A0A0E9U4P4_ANGAN</name>
<accession>A0A0E9U4P4</accession>
<reference evidence="1" key="1">
    <citation type="submission" date="2014-11" db="EMBL/GenBank/DDBJ databases">
        <authorList>
            <person name="Amaro Gonzalez C."/>
        </authorList>
    </citation>
    <scope>NUCLEOTIDE SEQUENCE</scope>
</reference>
<proteinExistence type="predicted"/>
<dbReference type="AlphaFoldDB" id="A0A0E9U4P4"/>